<keyword evidence="16" id="KW-1185">Reference proteome</keyword>
<keyword evidence="3 13" id="KW-0138">CF(0)</keyword>
<dbReference type="CDD" id="cd06503">
    <property type="entry name" value="ATP-synt_Fo_b"/>
    <property type="match status" value="1"/>
</dbReference>
<evidence type="ECO:0000256" key="2">
    <source>
        <dbReference type="ARBA" id="ARBA00022448"/>
    </source>
</evidence>
<evidence type="ECO:0000256" key="14">
    <source>
        <dbReference type="SAM" id="Coils"/>
    </source>
</evidence>
<name>A0AAU7NX18_9GAMM</name>
<dbReference type="Proteomes" id="UP001225378">
    <property type="component" value="Chromosome"/>
</dbReference>
<comment type="subunit">
    <text evidence="13">F-type ATPases have 2 components, F(1) - the catalytic core - and F(0) - the membrane proton channel. F(1) has five subunits: alpha(3), beta(3), gamma(1), delta(1), epsilon(1). F(0) has three main subunits: a(1), b(2) and c(10-14). The alpha and beta chains form an alternating ring which encloses part of the gamma chain. F(1) is attached to F(0) by a central stalk formed by the gamma and epsilon chains, while a peripheral stalk is formed by the delta and b chains.</text>
</comment>
<feature type="coiled-coil region" evidence="14">
    <location>
        <begin position="45"/>
        <end position="123"/>
    </location>
</feature>
<evidence type="ECO:0000256" key="7">
    <source>
        <dbReference type="ARBA" id="ARBA00023065"/>
    </source>
</evidence>
<proteinExistence type="inferred from homology"/>
<keyword evidence="9 13" id="KW-0066">ATP synthesis</keyword>
<keyword evidence="2 13" id="KW-0813">Transport</keyword>
<evidence type="ECO:0000256" key="1">
    <source>
        <dbReference type="ARBA" id="ARBA00005513"/>
    </source>
</evidence>
<evidence type="ECO:0000256" key="13">
    <source>
        <dbReference type="HAMAP-Rule" id="MF_01398"/>
    </source>
</evidence>
<evidence type="ECO:0000256" key="8">
    <source>
        <dbReference type="ARBA" id="ARBA00023136"/>
    </source>
</evidence>
<keyword evidence="13" id="KW-1003">Cell membrane</keyword>
<evidence type="ECO:0000313" key="16">
    <source>
        <dbReference type="Proteomes" id="UP001225378"/>
    </source>
</evidence>
<comment type="subcellular location">
    <subcellularLocation>
        <location evidence="13">Cell membrane</location>
        <topology evidence="13">Single-pass membrane protein</topology>
    </subcellularLocation>
    <subcellularLocation>
        <location evidence="12">Endomembrane system</location>
        <topology evidence="12">Single-pass membrane protein</topology>
    </subcellularLocation>
</comment>
<evidence type="ECO:0000256" key="3">
    <source>
        <dbReference type="ARBA" id="ARBA00022547"/>
    </source>
</evidence>
<protein>
    <recommendedName>
        <fullName evidence="13">ATP synthase subunit b</fullName>
    </recommendedName>
    <alternativeName>
        <fullName evidence="13">ATP synthase F(0) sector subunit b</fullName>
    </alternativeName>
    <alternativeName>
        <fullName evidence="13">ATPase subunit I</fullName>
    </alternativeName>
    <alternativeName>
        <fullName evidence="13">F-type ATPase subunit b</fullName>
        <shortName evidence="13">F-ATPase subunit b</shortName>
    </alternativeName>
</protein>
<dbReference type="PANTHER" id="PTHR33445:SF2">
    <property type="entry name" value="ATP SYNTHASE SUBUNIT B', CHLOROPLASTIC"/>
    <property type="match status" value="1"/>
</dbReference>
<reference evidence="15 16" key="1">
    <citation type="journal article" date="2024" name="Microbiology">
        <title>Methylomarinum rosea sp. nov., a novel halophilic methanotrophic bacterium from the hypersaline Lake Elton.</title>
        <authorList>
            <person name="Suleimanov R.Z."/>
            <person name="Oshkin I.Y."/>
            <person name="Danilova O.V."/>
            <person name="Suzina N.E."/>
            <person name="Dedysh S.N."/>
        </authorList>
    </citation>
    <scope>NUCLEOTIDE SEQUENCE [LARGE SCALE GENOMIC DNA]</scope>
    <source>
        <strain evidence="15 16">Ch1-1</strain>
    </source>
</reference>
<dbReference type="InterPro" id="IPR002146">
    <property type="entry name" value="ATP_synth_b/b'su_bac/chlpt"/>
</dbReference>
<evidence type="ECO:0000256" key="10">
    <source>
        <dbReference type="ARBA" id="ARBA00025198"/>
    </source>
</evidence>
<dbReference type="GO" id="GO:0046933">
    <property type="term" value="F:proton-transporting ATP synthase activity, rotational mechanism"/>
    <property type="evidence" value="ECO:0007669"/>
    <property type="project" value="UniProtKB-UniRule"/>
</dbReference>
<evidence type="ECO:0000256" key="6">
    <source>
        <dbReference type="ARBA" id="ARBA00022989"/>
    </source>
</evidence>
<keyword evidence="4 13" id="KW-0812">Transmembrane</keyword>
<dbReference type="GO" id="GO:0012505">
    <property type="term" value="C:endomembrane system"/>
    <property type="evidence" value="ECO:0007669"/>
    <property type="project" value="UniProtKB-SubCell"/>
</dbReference>
<evidence type="ECO:0000313" key="15">
    <source>
        <dbReference type="EMBL" id="XBS21525.1"/>
    </source>
</evidence>
<comment type="function">
    <text evidence="11">Component of the F(0) channel, it forms part of the peripheral stalk, linking F(1) to F(0). The b'-subunit is a diverged and duplicated form of b found in plants and photosynthetic bacteria.</text>
</comment>
<evidence type="ECO:0000256" key="12">
    <source>
        <dbReference type="ARBA" id="ARBA00037847"/>
    </source>
</evidence>
<evidence type="ECO:0000256" key="5">
    <source>
        <dbReference type="ARBA" id="ARBA00022781"/>
    </source>
</evidence>
<comment type="function">
    <text evidence="10 13">F(1)F(0) ATP synthase produces ATP from ADP in the presence of a proton or sodium gradient. F-type ATPases consist of two structural domains, F(1) containing the extramembraneous catalytic core and F(0) containing the membrane proton channel, linked together by a central stalk and a peripheral stalk. During catalysis, ATP synthesis in the catalytic domain of F(1) is coupled via a rotary mechanism of the central stalk subunits to proton translocation.</text>
</comment>
<organism evidence="15 16">
    <name type="scientific">Methylomarinum roseum</name>
    <dbReference type="NCBI Taxonomy" id="3067653"/>
    <lineage>
        <taxon>Bacteria</taxon>
        <taxon>Pseudomonadati</taxon>
        <taxon>Pseudomonadota</taxon>
        <taxon>Gammaproteobacteria</taxon>
        <taxon>Methylococcales</taxon>
        <taxon>Methylococcaceae</taxon>
        <taxon>Methylomarinum</taxon>
    </lineage>
</organism>
<dbReference type="GO" id="GO:0005886">
    <property type="term" value="C:plasma membrane"/>
    <property type="evidence" value="ECO:0007669"/>
    <property type="project" value="UniProtKB-SubCell"/>
</dbReference>
<keyword evidence="8 13" id="KW-0472">Membrane</keyword>
<dbReference type="Pfam" id="PF00430">
    <property type="entry name" value="ATP-synt_B"/>
    <property type="match status" value="1"/>
</dbReference>
<dbReference type="EMBL" id="CP157743">
    <property type="protein sequence ID" value="XBS21525.1"/>
    <property type="molecule type" value="Genomic_DNA"/>
</dbReference>
<dbReference type="HAMAP" id="MF_01398">
    <property type="entry name" value="ATP_synth_b_bprime"/>
    <property type="match status" value="1"/>
</dbReference>
<dbReference type="KEGG" id="mech:Q9L42_005205"/>
<keyword evidence="14" id="KW-0175">Coiled coil</keyword>
<evidence type="ECO:0000256" key="9">
    <source>
        <dbReference type="ARBA" id="ARBA00023310"/>
    </source>
</evidence>
<dbReference type="GO" id="GO:0046961">
    <property type="term" value="F:proton-transporting ATPase activity, rotational mechanism"/>
    <property type="evidence" value="ECO:0007669"/>
    <property type="project" value="TreeGrafter"/>
</dbReference>
<evidence type="ECO:0000256" key="11">
    <source>
        <dbReference type="ARBA" id="ARBA00025614"/>
    </source>
</evidence>
<dbReference type="PANTHER" id="PTHR33445">
    <property type="entry name" value="ATP SYNTHASE SUBUNIT B', CHLOROPLASTIC"/>
    <property type="match status" value="1"/>
</dbReference>
<dbReference type="GO" id="GO:0045259">
    <property type="term" value="C:proton-transporting ATP synthase complex"/>
    <property type="evidence" value="ECO:0007669"/>
    <property type="project" value="UniProtKB-KW"/>
</dbReference>
<gene>
    <name evidence="13" type="primary">atpF</name>
    <name evidence="15" type="ORF">Q9L42_005205</name>
</gene>
<dbReference type="RefSeq" id="WP_305909486.1">
    <property type="nucleotide sequence ID" value="NZ_CP157743.1"/>
</dbReference>
<keyword evidence="5 13" id="KW-0375">Hydrogen ion transport</keyword>
<sequence length="251" mass="29509">MSIDWFTVAAQIVNFLILVWLLKKLLFRPLMNVMERRELGINGRLQQAHRQMDEAQALKQQYQQHLQQLQEERDAKMAEARQQAEDEKTELLRRLGDDMQRKKMQFEAEMQRQQQELGESIRQMLSEKALALSDKILTELASESLEQRIIERFLEHLSSLPQDERDAFTQALRQQHQATIITGFPANEANRRRIQRWLDEFAPDCRLLFEQRDAIVCGIALEVGGRSWEWNVDRYLSELESELLTSPGKSS</sequence>
<evidence type="ECO:0000256" key="4">
    <source>
        <dbReference type="ARBA" id="ARBA00022692"/>
    </source>
</evidence>
<keyword evidence="7 13" id="KW-0406">Ion transport</keyword>
<accession>A0AAU7NX18</accession>
<dbReference type="InterPro" id="IPR050059">
    <property type="entry name" value="ATP_synthase_B_chain"/>
</dbReference>
<keyword evidence="6 13" id="KW-1133">Transmembrane helix</keyword>
<feature type="transmembrane region" description="Helical" evidence="13">
    <location>
        <begin position="6"/>
        <end position="27"/>
    </location>
</feature>
<comment type="similarity">
    <text evidence="1 13">Belongs to the ATPase B chain family.</text>
</comment>
<dbReference type="AlphaFoldDB" id="A0AAU7NX18"/>